<dbReference type="EMBL" id="JBHSRD010000008">
    <property type="protein sequence ID" value="MFC6009155.1"/>
    <property type="molecule type" value="Genomic_DNA"/>
</dbReference>
<keyword evidence="2" id="KW-1185">Reference proteome</keyword>
<accession>A0ABW1JJ12</accession>
<evidence type="ECO:0000313" key="2">
    <source>
        <dbReference type="Proteomes" id="UP001596189"/>
    </source>
</evidence>
<comment type="caution">
    <text evidence="1">The sequence shown here is derived from an EMBL/GenBank/DDBJ whole genome shotgun (WGS) entry which is preliminary data.</text>
</comment>
<dbReference type="RefSeq" id="WP_345717681.1">
    <property type="nucleotide sequence ID" value="NZ_BAABFP010000007.1"/>
</dbReference>
<evidence type="ECO:0000313" key="1">
    <source>
        <dbReference type="EMBL" id="MFC6009155.1"/>
    </source>
</evidence>
<sequence>MSVDLTGTRGCSGCDRPAVKTRRLAGMLLPWCGFCDSDCPVRSPGGGLQCRRPPHTDGGHVFEAAQAPDGRHDDAAVDW</sequence>
<reference evidence="2" key="1">
    <citation type="journal article" date="2019" name="Int. J. Syst. Evol. Microbiol.">
        <title>The Global Catalogue of Microorganisms (GCM) 10K type strain sequencing project: providing services to taxonomists for standard genome sequencing and annotation.</title>
        <authorList>
            <consortium name="The Broad Institute Genomics Platform"/>
            <consortium name="The Broad Institute Genome Sequencing Center for Infectious Disease"/>
            <person name="Wu L."/>
            <person name="Ma J."/>
        </authorList>
    </citation>
    <scope>NUCLEOTIDE SEQUENCE [LARGE SCALE GENOMIC DNA]</scope>
    <source>
        <strain evidence="2">KACC 14249</strain>
    </source>
</reference>
<gene>
    <name evidence="1" type="ORF">ACFQDO_18630</name>
</gene>
<protein>
    <submittedName>
        <fullName evidence="1">Uncharacterized protein</fullName>
    </submittedName>
</protein>
<organism evidence="1 2">
    <name type="scientific">Angustibacter luteus</name>
    <dbReference type="NCBI Taxonomy" id="658456"/>
    <lineage>
        <taxon>Bacteria</taxon>
        <taxon>Bacillati</taxon>
        <taxon>Actinomycetota</taxon>
        <taxon>Actinomycetes</taxon>
        <taxon>Kineosporiales</taxon>
        <taxon>Kineosporiaceae</taxon>
    </lineage>
</organism>
<name>A0ABW1JJ12_9ACTN</name>
<dbReference type="Proteomes" id="UP001596189">
    <property type="component" value="Unassembled WGS sequence"/>
</dbReference>
<proteinExistence type="predicted"/>